<proteinExistence type="predicted"/>
<dbReference type="AlphaFoldDB" id="A0AAN4YB78"/>
<comment type="caution">
    <text evidence="1">The sequence shown here is derived from an EMBL/GenBank/DDBJ whole genome shotgun (WGS) entry which is preliminary data.</text>
</comment>
<sequence length="100" mass="11119">MSVATSDLKQFKIYSIFNPILSLLEYQVQTRSEILQLYATSIVLLLLQCDTSRVAGWLPPILSLPIAAILKHVWYGAIGVTPLDDPLTLDGYLFIPVADQ</sequence>
<evidence type="ECO:0000313" key="2">
    <source>
        <dbReference type="Proteomes" id="UP001165205"/>
    </source>
</evidence>
<accession>A0AAN4YB78</accession>
<dbReference type="Proteomes" id="UP001165205">
    <property type="component" value="Unassembled WGS sequence"/>
</dbReference>
<reference evidence="1" key="1">
    <citation type="submission" date="2023-04" db="EMBL/GenBank/DDBJ databases">
        <title>Aspergillus oryzae NBRC 4228.</title>
        <authorList>
            <person name="Ichikawa N."/>
            <person name="Sato H."/>
            <person name="Tonouchi N."/>
        </authorList>
    </citation>
    <scope>NUCLEOTIDE SEQUENCE</scope>
    <source>
        <strain evidence="1">NBRC 4228</strain>
    </source>
</reference>
<name>A0AAN4YB78_ASPOZ</name>
<evidence type="ECO:0000313" key="1">
    <source>
        <dbReference type="EMBL" id="GMG26719.1"/>
    </source>
</evidence>
<organism evidence="1 2">
    <name type="scientific">Aspergillus oryzae</name>
    <name type="common">Yellow koji mold</name>
    <dbReference type="NCBI Taxonomy" id="5062"/>
    <lineage>
        <taxon>Eukaryota</taxon>
        <taxon>Fungi</taxon>
        <taxon>Dikarya</taxon>
        <taxon>Ascomycota</taxon>
        <taxon>Pezizomycotina</taxon>
        <taxon>Eurotiomycetes</taxon>
        <taxon>Eurotiomycetidae</taxon>
        <taxon>Eurotiales</taxon>
        <taxon>Aspergillaceae</taxon>
        <taxon>Aspergillus</taxon>
        <taxon>Aspergillus subgen. Circumdati</taxon>
    </lineage>
</organism>
<dbReference type="EMBL" id="BSYA01000028">
    <property type="protein sequence ID" value="GMG26719.1"/>
    <property type="molecule type" value="Genomic_DNA"/>
</dbReference>
<gene>
    <name evidence="1" type="ORF">Aory04_000347100</name>
</gene>
<protein>
    <submittedName>
        <fullName evidence="1">Unnamed protein product</fullName>
    </submittedName>
</protein>